<sequence length="136" mass="14901">VSWLFDNDFCNFSKWHVCLRVGLAYNRGTLGKRVVHTTIPDRFFSEKHGVAPPGHVSVTVTSSTVSTIIEHHTIPARDLSPANPTSTGQFCLILKGALQGEIHRINKCQTKKSPKGVVLEDGTQLPLRDVCLVIAA</sequence>
<dbReference type="HOGENOM" id="CLU_136366_0_0_1"/>
<proteinExistence type="predicted"/>
<protein>
    <submittedName>
        <fullName evidence="1">Uncharacterized protein</fullName>
    </submittedName>
</protein>
<dbReference type="InParanoid" id="A0A0C3IH65"/>
<gene>
    <name evidence="1" type="ORF">M404DRAFT_932386</name>
</gene>
<keyword evidence="2" id="KW-1185">Reference proteome</keyword>
<dbReference type="OrthoDB" id="2671396at2759"/>
<evidence type="ECO:0000313" key="2">
    <source>
        <dbReference type="Proteomes" id="UP000054217"/>
    </source>
</evidence>
<dbReference type="EMBL" id="KN832049">
    <property type="protein sequence ID" value="KIN96347.1"/>
    <property type="molecule type" value="Genomic_DNA"/>
</dbReference>
<reference evidence="2" key="2">
    <citation type="submission" date="2015-01" db="EMBL/GenBank/DDBJ databases">
        <title>Evolutionary Origins and Diversification of the Mycorrhizal Mutualists.</title>
        <authorList>
            <consortium name="DOE Joint Genome Institute"/>
            <consortium name="Mycorrhizal Genomics Consortium"/>
            <person name="Kohler A."/>
            <person name="Kuo A."/>
            <person name="Nagy L.G."/>
            <person name="Floudas D."/>
            <person name="Copeland A."/>
            <person name="Barry K.W."/>
            <person name="Cichocki N."/>
            <person name="Veneault-Fourrey C."/>
            <person name="LaButti K."/>
            <person name="Lindquist E.A."/>
            <person name="Lipzen A."/>
            <person name="Lundell T."/>
            <person name="Morin E."/>
            <person name="Murat C."/>
            <person name="Riley R."/>
            <person name="Ohm R."/>
            <person name="Sun H."/>
            <person name="Tunlid A."/>
            <person name="Henrissat B."/>
            <person name="Grigoriev I.V."/>
            <person name="Hibbett D.S."/>
            <person name="Martin F."/>
        </authorList>
    </citation>
    <scope>NUCLEOTIDE SEQUENCE [LARGE SCALE GENOMIC DNA]</scope>
    <source>
        <strain evidence="2">Marx 270</strain>
    </source>
</reference>
<evidence type="ECO:0000313" key="1">
    <source>
        <dbReference type="EMBL" id="KIN96347.1"/>
    </source>
</evidence>
<reference evidence="1 2" key="1">
    <citation type="submission" date="2014-04" db="EMBL/GenBank/DDBJ databases">
        <authorList>
            <consortium name="DOE Joint Genome Institute"/>
            <person name="Kuo A."/>
            <person name="Kohler A."/>
            <person name="Costa M.D."/>
            <person name="Nagy L.G."/>
            <person name="Floudas D."/>
            <person name="Copeland A."/>
            <person name="Barry K.W."/>
            <person name="Cichocki N."/>
            <person name="Veneault-Fourrey C."/>
            <person name="LaButti K."/>
            <person name="Lindquist E.A."/>
            <person name="Lipzen A."/>
            <person name="Lundell T."/>
            <person name="Morin E."/>
            <person name="Murat C."/>
            <person name="Sun H."/>
            <person name="Tunlid A."/>
            <person name="Henrissat B."/>
            <person name="Grigoriev I.V."/>
            <person name="Hibbett D.S."/>
            <person name="Martin F."/>
            <person name="Nordberg H.P."/>
            <person name="Cantor M.N."/>
            <person name="Hua S.X."/>
        </authorList>
    </citation>
    <scope>NUCLEOTIDE SEQUENCE [LARGE SCALE GENOMIC DNA]</scope>
    <source>
        <strain evidence="1 2">Marx 270</strain>
    </source>
</reference>
<feature type="non-terminal residue" evidence="1">
    <location>
        <position position="1"/>
    </location>
</feature>
<organism evidence="1 2">
    <name type="scientific">Pisolithus tinctorius Marx 270</name>
    <dbReference type="NCBI Taxonomy" id="870435"/>
    <lineage>
        <taxon>Eukaryota</taxon>
        <taxon>Fungi</taxon>
        <taxon>Dikarya</taxon>
        <taxon>Basidiomycota</taxon>
        <taxon>Agaricomycotina</taxon>
        <taxon>Agaricomycetes</taxon>
        <taxon>Agaricomycetidae</taxon>
        <taxon>Boletales</taxon>
        <taxon>Sclerodermatineae</taxon>
        <taxon>Pisolithaceae</taxon>
        <taxon>Pisolithus</taxon>
    </lineage>
</organism>
<accession>A0A0C3IH65</accession>
<name>A0A0C3IH65_PISTI</name>
<dbReference type="Proteomes" id="UP000054217">
    <property type="component" value="Unassembled WGS sequence"/>
</dbReference>
<dbReference type="AlphaFoldDB" id="A0A0C3IH65"/>